<keyword evidence="3" id="KW-1185">Reference proteome</keyword>
<feature type="signal peptide" evidence="1">
    <location>
        <begin position="1"/>
        <end position="22"/>
    </location>
</feature>
<evidence type="ECO:0000313" key="3">
    <source>
        <dbReference type="Proteomes" id="UP000607796"/>
    </source>
</evidence>
<gene>
    <name evidence="2" type="ORF">IQ782_26675</name>
</gene>
<name>A0ABR9XA05_9RHOB</name>
<protein>
    <recommendedName>
        <fullName evidence="4">Beta-barrel porin 2</fullName>
    </recommendedName>
</protein>
<evidence type="ECO:0000313" key="2">
    <source>
        <dbReference type="EMBL" id="MBE9640444.1"/>
    </source>
</evidence>
<accession>A0ABR9XA05</accession>
<feature type="chain" id="PRO_5045047370" description="Beta-barrel porin 2" evidence="1">
    <location>
        <begin position="23"/>
        <end position="420"/>
    </location>
</feature>
<keyword evidence="1" id="KW-0732">Signal</keyword>
<sequence length="420" mass="44764">MRRVIGLLALTALLVGSLSPVAAQETGGRMAQVEVQQSLRVTRNPDLVAGASDTETLATTDLGYHLSSVTRDAVLSLRFGAQLLGDIGEGTFEVDHPSAALRYDRSGTPVALSARASLSRRDIGYLRPLELIELEDGSLVVPEDIDALNGTGRRSSSSLSLTAKSGRDGPTGWSVALRGGSLSYQDVESEGLRDSRRASVELGSHVDLSRTLQLRGLLGYELQDEEGSAQIATRSLSLDLFLRRPAGELRAGLEVARPDAAPDRVSLTTGLRRELGRTGWIDLDIGLTALEDDDTRVVAAFGLERQLSATSRVSAHLDRQVALQSGGETVLSTAARAGWSRELDRQTAFDLTASYSATDALGVGGRSGQVGLTAGLHRRLAQEWRLSIGAEATRRDAQGEDSATSGALFVTLGRDWSSRF</sequence>
<evidence type="ECO:0008006" key="4">
    <source>
        <dbReference type="Google" id="ProtNLM"/>
    </source>
</evidence>
<evidence type="ECO:0000256" key="1">
    <source>
        <dbReference type="SAM" id="SignalP"/>
    </source>
</evidence>
<reference evidence="2 3" key="1">
    <citation type="journal article" date="2021" name="Int. J. Syst. Evol. Microbiol.">
        <title>Salipiger mangrovisoli sp. nov., isolated from mangrove soil and the proposal for the reclassification of Paraphaeobacter pallidus as Salipiger pallidus comb. nov.</title>
        <authorList>
            <person name="Du J."/>
            <person name="Liu Y."/>
            <person name="Pei T."/>
            <person name="Deng M.R."/>
            <person name="Zhu H."/>
        </authorList>
    </citation>
    <scope>NUCLEOTIDE SEQUENCE [LARGE SCALE GENOMIC DNA]</scope>
    <source>
        <strain evidence="2 3">6D45A</strain>
    </source>
</reference>
<dbReference type="Proteomes" id="UP000607796">
    <property type="component" value="Unassembled WGS sequence"/>
</dbReference>
<dbReference type="EMBL" id="JADFFK010000033">
    <property type="protein sequence ID" value="MBE9640444.1"/>
    <property type="molecule type" value="Genomic_DNA"/>
</dbReference>
<dbReference type="RefSeq" id="WP_194137714.1">
    <property type="nucleotide sequence ID" value="NZ_JADFFK010000033.1"/>
</dbReference>
<organism evidence="2 3">
    <name type="scientific">Salipiger mangrovisoli</name>
    <dbReference type="NCBI Taxonomy" id="2865933"/>
    <lineage>
        <taxon>Bacteria</taxon>
        <taxon>Pseudomonadati</taxon>
        <taxon>Pseudomonadota</taxon>
        <taxon>Alphaproteobacteria</taxon>
        <taxon>Rhodobacterales</taxon>
        <taxon>Roseobacteraceae</taxon>
        <taxon>Salipiger</taxon>
    </lineage>
</organism>
<comment type="caution">
    <text evidence="2">The sequence shown here is derived from an EMBL/GenBank/DDBJ whole genome shotgun (WGS) entry which is preliminary data.</text>
</comment>
<proteinExistence type="predicted"/>